<comment type="caution">
    <text evidence="2">The sequence shown here is derived from an EMBL/GenBank/DDBJ whole genome shotgun (WGS) entry which is preliminary data.</text>
</comment>
<dbReference type="Proteomes" id="UP001165083">
    <property type="component" value="Unassembled WGS sequence"/>
</dbReference>
<dbReference type="Pfam" id="PF20681">
    <property type="entry name" value="DUF6818"/>
    <property type="match status" value="1"/>
</dbReference>
<keyword evidence="3" id="KW-1185">Reference proteome</keyword>
<feature type="domain" description="DUF6818" evidence="1">
    <location>
        <begin position="13"/>
        <end position="54"/>
    </location>
</feature>
<dbReference type="AlphaFoldDB" id="A0A9W7CFD0"/>
<name>A0A9W7CFD0_9STRA</name>
<reference evidence="2" key="1">
    <citation type="submission" date="2023-04" db="EMBL/GenBank/DDBJ databases">
        <title>Phytophthora lilii NBRC 32176.</title>
        <authorList>
            <person name="Ichikawa N."/>
            <person name="Sato H."/>
            <person name="Tonouchi N."/>
        </authorList>
    </citation>
    <scope>NUCLEOTIDE SEQUENCE</scope>
    <source>
        <strain evidence="2">NBRC 32176</strain>
    </source>
</reference>
<dbReference type="InterPro" id="IPR049203">
    <property type="entry name" value="DUF6818"/>
</dbReference>
<organism evidence="2 3">
    <name type="scientific">Phytophthora lilii</name>
    <dbReference type="NCBI Taxonomy" id="2077276"/>
    <lineage>
        <taxon>Eukaryota</taxon>
        <taxon>Sar</taxon>
        <taxon>Stramenopiles</taxon>
        <taxon>Oomycota</taxon>
        <taxon>Peronosporomycetes</taxon>
        <taxon>Peronosporales</taxon>
        <taxon>Peronosporaceae</taxon>
        <taxon>Phytophthora</taxon>
    </lineage>
</organism>
<accession>A0A9W7CFD0</accession>
<evidence type="ECO:0000259" key="1">
    <source>
        <dbReference type="Pfam" id="PF20681"/>
    </source>
</evidence>
<sequence length="169" mass="18765">MQLLLALTQRHLPSTKAEWEAVAEAYNASRDANAKARDSVSLKRKLRSMCRAAHTDSKLASTTRHVQLRTTKKETAKSSSRVLGAPTKPVATVVATMQYAARAGEADAPRGSDGELEESVLVNRSQQLRDLFQQRESDRRAARRHHSEILRSIALLRCAVESFFVCSGY</sequence>
<proteinExistence type="predicted"/>
<protein>
    <submittedName>
        <fullName evidence="2">Unnamed protein product</fullName>
    </submittedName>
</protein>
<evidence type="ECO:0000313" key="3">
    <source>
        <dbReference type="Proteomes" id="UP001165083"/>
    </source>
</evidence>
<dbReference type="EMBL" id="BSXW01000943">
    <property type="protein sequence ID" value="GMF31928.1"/>
    <property type="molecule type" value="Genomic_DNA"/>
</dbReference>
<gene>
    <name evidence="2" type="ORF">Plil01_001365600</name>
</gene>
<evidence type="ECO:0000313" key="2">
    <source>
        <dbReference type="EMBL" id="GMF31928.1"/>
    </source>
</evidence>